<name>A0A6C0EMZ3_9ZZZZ</name>
<feature type="compositionally biased region" description="Basic residues" evidence="1">
    <location>
        <begin position="1"/>
        <end position="20"/>
    </location>
</feature>
<dbReference type="AlphaFoldDB" id="A0A6C0EMZ3"/>
<evidence type="ECO:0000313" key="2">
    <source>
        <dbReference type="EMBL" id="QHT30021.1"/>
    </source>
</evidence>
<feature type="compositionally biased region" description="Basic residues" evidence="1">
    <location>
        <begin position="75"/>
        <end position="91"/>
    </location>
</feature>
<proteinExistence type="predicted"/>
<sequence length="128" mass="13333">MGGRRRSKKSKSRKNRKTRRGGFAPASFEGAIRGADGQPAGAAFTAAGVSGSSVNMNASNYGGAPSTAAGYSGGRRSRKHRSRRHRSRRMRGGSDGSRVFTEFRGESIGANAPSAAVRGPVYTGSQPS</sequence>
<dbReference type="EMBL" id="MN738889">
    <property type="protein sequence ID" value="QHT30021.1"/>
    <property type="molecule type" value="Genomic_DNA"/>
</dbReference>
<feature type="region of interest" description="Disordered" evidence="1">
    <location>
        <begin position="1"/>
        <end position="128"/>
    </location>
</feature>
<organism evidence="2">
    <name type="scientific">viral metagenome</name>
    <dbReference type="NCBI Taxonomy" id="1070528"/>
    <lineage>
        <taxon>unclassified sequences</taxon>
        <taxon>metagenomes</taxon>
        <taxon>organismal metagenomes</taxon>
    </lineage>
</organism>
<reference evidence="2" key="1">
    <citation type="journal article" date="2020" name="Nature">
        <title>Giant virus diversity and host interactions through global metagenomics.</title>
        <authorList>
            <person name="Schulz F."/>
            <person name="Roux S."/>
            <person name="Paez-Espino D."/>
            <person name="Jungbluth S."/>
            <person name="Walsh D.A."/>
            <person name="Denef V.J."/>
            <person name="McMahon K.D."/>
            <person name="Konstantinidis K.T."/>
            <person name="Eloe-Fadrosh E.A."/>
            <person name="Kyrpides N.C."/>
            <person name="Woyke T."/>
        </authorList>
    </citation>
    <scope>NUCLEOTIDE SEQUENCE</scope>
    <source>
        <strain evidence="2">GVMAG-M-3300009068-25</strain>
    </source>
</reference>
<evidence type="ECO:0000256" key="1">
    <source>
        <dbReference type="SAM" id="MobiDB-lite"/>
    </source>
</evidence>
<protein>
    <submittedName>
        <fullName evidence="2">Uncharacterized protein</fullName>
    </submittedName>
</protein>
<feature type="compositionally biased region" description="Polar residues" evidence="1">
    <location>
        <begin position="50"/>
        <end position="60"/>
    </location>
</feature>
<accession>A0A6C0EMZ3</accession>